<dbReference type="EMBL" id="JARBJD010000397">
    <property type="protein sequence ID" value="KAK2942596.1"/>
    <property type="molecule type" value="Genomic_DNA"/>
</dbReference>
<comment type="caution">
    <text evidence="2">The sequence shown here is derived from an EMBL/GenBank/DDBJ whole genome shotgun (WGS) entry which is preliminary data.</text>
</comment>
<gene>
    <name evidence="2" type="ORF">BLNAU_22490</name>
</gene>
<proteinExistence type="predicted"/>
<evidence type="ECO:0000256" key="1">
    <source>
        <dbReference type="SAM" id="MobiDB-lite"/>
    </source>
</evidence>
<feature type="region of interest" description="Disordered" evidence="1">
    <location>
        <begin position="50"/>
        <end position="108"/>
    </location>
</feature>
<protein>
    <submittedName>
        <fullName evidence="2">Uncharacterized protein</fullName>
    </submittedName>
</protein>
<sequence>MIFVSETDKPKSLELESKTVQKWRKAELIELNKQKEMEGAKERLMVELSMLTPDNAASDSDSSEEGVEREMKKARSQQQELDKHEQDHFNSQPHTSFSGQYGPGQTTSRALHALSVDLHSKLAKIVQKYLLRSEHEFKKAEARHNAKTDVGKDKQMTDMAIRKFDWN</sequence>
<reference evidence="2 3" key="1">
    <citation type="journal article" date="2022" name="bioRxiv">
        <title>Genomics of Preaxostyla Flagellates Illuminates Evolutionary Transitions and the Path Towards Mitochondrial Loss.</title>
        <authorList>
            <person name="Novak L.V.F."/>
            <person name="Treitli S.C."/>
            <person name="Pyrih J."/>
            <person name="Halakuc P."/>
            <person name="Pipaliya S.V."/>
            <person name="Vacek V."/>
            <person name="Brzon O."/>
            <person name="Soukal P."/>
            <person name="Eme L."/>
            <person name="Dacks J.B."/>
            <person name="Karnkowska A."/>
            <person name="Elias M."/>
            <person name="Hampl V."/>
        </authorList>
    </citation>
    <scope>NUCLEOTIDE SEQUENCE [LARGE SCALE GENOMIC DNA]</scope>
    <source>
        <strain evidence="2">NAU3</strain>
        <tissue evidence="2">Gut</tissue>
    </source>
</reference>
<name>A0ABQ9WVZ1_9EUKA</name>
<keyword evidence="3" id="KW-1185">Reference proteome</keyword>
<evidence type="ECO:0000313" key="3">
    <source>
        <dbReference type="Proteomes" id="UP001281761"/>
    </source>
</evidence>
<feature type="compositionally biased region" description="Polar residues" evidence="1">
    <location>
        <begin position="89"/>
        <end position="108"/>
    </location>
</feature>
<accession>A0ABQ9WVZ1</accession>
<organism evidence="2 3">
    <name type="scientific">Blattamonas nauphoetae</name>
    <dbReference type="NCBI Taxonomy" id="2049346"/>
    <lineage>
        <taxon>Eukaryota</taxon>
        <taxon>Metamonada</taxon>
        <taxon>Preaxostyla</taxon>
        <taxon>Oxymonadida</taxon>
        <taxon>Blattamonas</taxon>
    </lineage>
</organism>
<evidence type="ECO:0000313" key="2">
    <source>
        <dbReference type="EMBL" id="KAK2942596.1"/>
    </source>
</evidence>
<dbReference type="Proteomes" id="UP001281761">
    <property type="component" value="Unassembled WGS sequence"/>
</dbReference>